<evidence type="ECO:0000256" key="6">
    <source>
        <dbReference type="ARBA" id="ARBA00022777"/>
    </source>
</evidence>
<dbReference type="InterPro" id="IPR006319">
    <property type="entry name" value="PEP_synth"/>
</dbReference>
<organism evidence="12 13">
    <name type="scientific">Candidatus Synechococcus calcipolaris G9</name>
    <dbReference type="NCBI Taxonomy" id="1497997"/>
    <lineage>
        <taxon>Bacteria</taxon>
        <taxon>Bacillati</taxon>
        <taxon>Cyanobacteriota</taxon>
        <taxon>Cyanophyceae</taxon>
        <taxon>Synechococcales</taxon>
        <taxon>Synechococcaceae</taxon>
        <taxon>Synechococcus</taxon>
    </lineage>
</organism>
<reference evidence="12" key="1">
    <citation type="journal article" date="2022" name="Genome Biol. Evol.">
        <title>A New Gene Family Diagnostic for Intracellular Biomineralization of Amorphous Ca Carbonates by Cyanobacteria.</title>
        <authorList>
            <person name="Benzerara K."/>
            <person name="Duprat E."/>
            <person name="Bitard-Feildel T."/>
            <person name="Caumes G."/>
            <person name="Cassier-Chauvat C."/>
            <person name="Chauvat F."/>
            <person name="Dezi M."/>
            <person name="Diop S.I."/>
            <person name="Gaschignard G."/>
            <person name="Gorgen S."/>
            <person name="Gugger M."/>
            <person name="Lopez-Garcia P."/>
            <person name="Millet M."/>
            <person name="Skouri-Panet F."/>
            <person name="Moreira D."/>
            <person name="Callebaut I."/>
        </authorList>
    </citation>
    <scope>NUCLEOTIDE SEQUENCE</scope>
    <source>
        <strain evidence="12">G9</strain>
    </source>
</reference>
<evidence type="ECO:0000256" key="5">
    <source>
        <dbReference type="ARBA" id="ARBA00022741"/>
    </source>
</evidence>
<keyword evidence="7" id="KW-0067">ATP-binding</keyword>
<dbReference type="InterPro" id="IPR008279">
    <property type="entry name" value="PEP-util_enz_mobile_dom"/>
</dbReference>
<dbReference type="SUPFAM" id="SSF52009">
    <property type="entry name" value="Phosphohistidine domain"/>
    <property type="match status" value="1"/>
</dbReference>
<dbReference type="SUPFAM" id="SSF51621">
    <property type="entry name" value="Phosphoenolpyruvate/pyruvate domain"/>
    <property type="match status" value="1"/>
</dbReference>
<evidence type="ECO:0000256" key="2">
    <source>
        <dbReference type="ARBA" id="ARBA00007837"/>
    </source>
</evidence>
<dbReference type="InterPro" id="IPR023151">
    <property type="entry name" value="PEP_util_CS"/>
</dbReference>
<name>A0ABT6F1B4_9SYNE</name>
<evidence type="ECO:0000313" key="13">
    <source>
        <dbReference type="Proteomes" id="UP001154265"/>
    </source>
</evidence>
<dbReference type="Proteomes" id="UP001154265">
    <property type="component" value="Unassembled WGS sequence"/>
</dbReference>
<feature type="domain" description="PEP-utilising enzyme C-terminal" evidence="11">
    <location>
        <begin position="473"/>
        <end position="757"/>
    </location>
</feature>
<evidence type="ECO:0000259" key="11">
    <source>
        <dbReference type="Pfam" id="PF02896"/>
    </source>
</evidence>
<sequence>MPSLRLDLLPLSPSEFLAPALSQLKAWQNVGLPLCPSGVISNRVWQGCIPSLKILWHNGRQEWLQCQANGALPDSQHLKAMAIALQQALPPLDIGNLEQVVELFDLRNSAASPEPKFLVIPYFYHQNQKNQNQDFAWGMVASRLVAYGDLYTHIQLIYRDMLRAKNLYLWWQHDMTLEQLGVNILVQPLDPDASYGWATLQYPSPDIQCQTCEPDHALEPDQTYWHITPLEAFSCHPLGDRPRRVTYLIHGQTGRACCHTSVPVQRQGAIPVHRLSPEDQSPQQKLSPEQQDQLGRLLMSLTDWPGPLLWQCHGDRLRLSHGLIEPSPSQSPLMPLRLLPVGEGLAAASGQAMAPALVVNDLAPPATASGHILVASAILPHWLPLVRSAVGVICEQGGLTSHGAILSRELSRPAVVALKQARQRIKTGEMLFLDGNQGWVYRLDPQQRVIPLASDTPSPSPPQATTPNPGGPQVMVNVSQASALDRLTGLAIAGIGLLRSELMLLGILGGQHPYRWLESGRSKELGDLWAAEIAPFIQAIAPRPLFYRCLDLRSHEYRALIDGDQWEPNEANPLLGLRGTCRYILHPALFDLELSALRQAITTRAAPLRLILPFVRSLEEIEFCQERITAAGLDQVPGFQLWVMAEVPALLFMLPDLVERGVKGISIGTNDLIQLLLGIDRDEPPLGLTLDEAHPSVKAAIEHFVRTAQRVGLGCSICGELPAHNSAWIPWLVNLGIDTISVSPEAVMTTQAAIQQTLELMGPRGRSPLEV</sequence>
<keyword evidence="13" id="KW-1185">Reference proteome</keyword>
<keyword evidence="4" id="KW-0479">Metal-binding</keyword>
<dbReference type="InterPro" id="IPR000121">
    <property type="entry name" value="PEP_util_C"/>
</dbReference>
<feature type="region of interest" description="Disordered" evidence="9">
    <location>
        <begin position="451"/>
        <end position="472"/>
    </location>
</feature>
<dbReference type="PANTHER" id="PTHR43030:SF1">
    <property type="entry name" value="PHOSPHOENOLPYRUVATE SYNTHASE"/>
    <property type="match status" value="1"/>
</dbReference>
<dbReference type="RefSeq" id="WP_277867518.1">
    <property type="nucleotide sequence ID" value="NZ_JAKKUT010000002.1"/>
</dbReference>
<keyword evidence="3" id="KW-0808">Transferase</keyword>
<dbReference type="Gene3D" id="3.50.30.10">
    <property type="entry name" value="Phosphohistidine domain"/>
    <property type="match status" value="1"/>
</dbReference>
<dbReference type="PROSITE" id="PS00742">
    <property type="entry name" value="PEP_ENZYMES_2"/>
    <property type="match status" value="1"/>
</dbReference>
<evidence type="ECO:0000313" key="12">
    <source>
        <dbReference type="EMBL" id="MDG2991656.1"/>
    </source>
</evidence>
<dbReference type="EMBL" id="JAKKUT010000002">
    <property type="protein sequence ID" value="MDG2991656.1"/>
    <property type="molecule type" value="Genomic_DNA"/>
</dbReference>
<evidence type="ECO:0000259" key="10">
    <source>
        <dbReference type="Pfam" id="PF00391"/>
    </source>
</evidence>
<keyword evidence="5" id="KW-0547">Nucleotide-binding</keyword>
<dbReference type="Pfam" id="PF02896">
    <property type="entry name" value="PEP-utilizers_C"/>
    <property type="match status" value="1"/>
</dbReference>
<comment type="similarity">
    <text evidence="2">Belongs to the PEP-utilizing enzyme family.</text>
</comment>
<dbReference type="InterPro" id="IPR040442">
    <property type="entry name" value="Pyrv_kinase-like_dom_sf"/>
</dbReference>
<dbReference type="PANTHER" id="PTHR43030">
    <property type="entry name" value="PHOSPHOENOLPYRUVATE SYNTHASE"/>
    <property type="match status" value="1"/>
</dbReference>
<evidence type="ECO:0000256" key="9">
    <source>
        <dbReference type="SAM" id="MobiDB-lite"/>
    </source>
</evidence>
<evidence type="ECO:0000256" key="4">
    <source>
        <dbReference type="ARBA" id="ARBA00022723"/>
    </source>
</evidence>
<evidence type="ECO:0000256" key="7">
    <source>
        <dbReference type="ARBA" id="ARBA00022840"/>
    </source>
</evidence>
<dbReference type="Gene3D" id="3.20.20.60">
    <property type="entry name" value="Phosphoenolpyruvate-binding domains"/>
    <property type="match status" value="1"/>
</dbReference>
<protein>
    <recommendedName>
        <fullName evidence="14">Pyruvate, water dikinase</fullName>
    </recommendedName>
</protein>
<evidence type="ECO:0000256" key="3">
    <source>
        <dbReference type="ARBA" id="ARBA00022679"/>
    </source>
</evidence>
<dbReference type="InterPro" id="IPR036637">
    <property type="entry name" value="Phosphohistidine_dom_sf"/>
</dbReference>
<evidence type="ECO:0008006" key="14">
    <source>
        <dbReference type="Google" id="ProtNLM"/>
    </source>
</evidence>
<feature type="domain" description="PEP-utilising enzyme mobile" evidence="10">
    <location>
        <begin position="369"/>
        <end position="438"/>
    </location>
</feature>
<proteinExistence type="inferred from homology"/>
<reference evidence="12" key="2">
    <citation type="submission" date="2022-01" db="EMBL/GenBank/DDBJ databases">
        <authorList>
            <person name="Zivanovic Y."/>
            <person name="Moreira D."/>
            <person name="Lopez-Garcia P."/>
        </authorList>
    </citation>
    <scope>NUCLEOTIDE SEQUENCE</scope>
    <source>
        <strain evidence="12">G9</strain>
    </source>
</reference>
<dbReference type="Pfam" id="PF00391">
    <property type="entry name" value="PEP-utilizers"/>
    <property type="match status" value="1"/>
</dbReference>
<keyword evidence="6" id="KW-0418">Kinase</keyword>
<dbReference type="InterPro" id="IPR015813">
    <property type="entry name" value="Pyrv/PenolPyrv_kinase-like_dom"/>
</dbReference>
<gene>
    <name evidence="12" type="ORF">L3556_12035</name>
</gene>
<comment type="cofactor">
    <cofactor evidence="1">
        <name>Mg(2+)</name>
        <dbReference type="ChEBI" id="CHEBI:18420"/>
    </cofactor>
</comment>
<accession>A0ABT6F1B4</accession>
<keyword evidence="8" id="KW-0460">Magnesium</keyword>
<comment type="caution">
    <text evidence="12">The sequence shown here is derived from an EMBL/GenBank/DDBJ whole genome shotgun (WGS) entry which is preliminary data.</text>
</comment>
<evidence type="ECO:0000256" key="8">
    <source>
        <dbReference type="ARBA" id="ARBA00022842"/>
    </source>
</evidence>
<evidence type="ECO:0000256" key="1">
    <source>
        <dbReference type="ARBA" id="ARBA00001946"/>
    </source>
</evidence>